<dbReference type="SUPFAM" id="SSF56601">
    <property type="entry name" value="beta-lactamase/transpeptidase-like"/>
    <property type="match status" value="1"/>
</dbReference>
<dbReference type="EMBL" id="JBHUON010000035">
    <property type="protein sequence ID" value="MFD2866765.1"/>
    <property type="molecule type" value="Genomic_DNA"/>
</dbReference>
<evidence type="ECO:0000259" key="1">
    <source>
        <dbReference type="Pfam" id="PF00144"/>
    </source>
</evidence>
<accession>A0ABW5XV05</accession>
<dbReference type="InterPro" id="IPR012338">
    <property type="entry name" value="Beta-lactam/transpept-like"/>
</dbReference>
<dbReference type="Pfam" id="PF00144">
    <property type="entry name" value="Beta-lactamase"/>
    <property type="match status" value="1"/>
</dbReference>
<feature type="domain" description="Beta-lactamase-related" evidence="1">
    <location>
        <begin position="256"/>
        <end position="567"/>
    </location>
</feature>
<name>A0ABW5XV05_9SPHI</name>
<evidence type="ECO:0000313" key="3">
    <source>
        <dbReference type="Proteomes" id="UP001597601"/>
    </source>
</evidence>
<gene>
    <name evidence="2" type="ORF">ACFSYC_18865</name>
</gene>
<proteinExistence type="predicted"/>
<dbReference type="EC" id="3.-.-.-" evidence="2"/>
<keyword evidence="2" id="KW-0378">Hydrolase</keyword>
<keyword evidence="3" id="KW-1185">Reference proteome</keyword>
<dbReference type="RefSeq" id="WP_377130411.1">
    <property type="nucleotide sequence ID" value="NZ_JBHUON010000035.1"/>
</dbReference>
<evidence type="ECO:0000313" key="2">
    <source>
        <dbReference type="EMBL" id="MFD2866765.1"/>
    </source>
</evidence>
<dbReference type="PANTHER" id="PTHR46825:SF8">
    <property type="entry name" value="BETA-LACTAMASE-RELATED"/>
    <property type="match status" value="1"/>
</dbReference>
<reference evidence="3" key="1">
    <citation type="journal article" date="2019" name="Int. J. Syst. Evol. Microbiol.">
        <title>The Global Catalogue of Microorganisms (GCM) 10K type strain sequencing project: providing services to taxonomists for standard genome sequencing and annotation.</title>
        <authorList>
            <consortium name="The Broad Institute Genomics Platform"/>
            <consortium name="The Broad Institute Genome Sequencing Center for Infectious Disease"/>
            <person name="Wu L."/>
            <person name="Ma J."/>
        </authorList>
    </citation>
    <scope>NUCLEOTIDE SEQUENCE [LARGE SCALE GENOMIC DNA]</scope>
    <source>
        <strain evidence="3">KCTC 52232</strain>
    </source>
</reference>
<dbReference type="InterPro" id="IPR050491">
    <property type="entry name" value="AmpC-like"/>
</dbReference>
<comment type="caution">
    <text evidence="2">The sequence shown here is derived from an EMBL/GenBank/DDBJ whole genome shotgun (WGS) entry which is preliminary data.</text>
</comment>
<protein>
    <submittedName>
        <fullName evidence="2">Serine hydrolase domain-containing protein</fullName>
        <ecNumber evidence="2">3.-.-.-</ecNumber>
    </submittedName>
</protein>
<sequence length="583" mass="65196">MSKIAYQLIAFQTIIFFFTVSSIKAQTTTLEQKTDKVARLAVNYMNIDLPDSVYHLTGDQFRKTISQPTWNNVYKQFVSLLPFTKTVFISSKDSINKYKLIGKITLAYYVSLDQKGKLNNFSFVPYKDEVNVLKMTEAERKTNILAQKILLLINQKKADSIYLFASNSFKNQIDAVKWKSIAENGLFPLTPLSEATFLGSENGVNRYKLMPYQFIIGLDEQGKFNTLALQPYKEKAVKAARALSDNEKRTRLDSVVDNIVTTYIQTKGNVGLSAGVYYKGKDYFYNYGETKVGNNQLPVSHTIYDIGSITKTFTATLLAIAVEQGKVTLSTPIAKFLPDSVALNKEIKNITLEELANHTSGLPRLPDNFQANVTDTYQPYENYGVNDMFSYLKHCKINNPPGAKYGYSNFGAGLLAVILERIYHKSYQELLRQYITGPAKLTETGFAADNSTTLAQGYNEQDQPVAPWKFLAMQGAGVLKSSAFDLLSYSKLQLLHPNQPLHEALRLTHRVTFDDGTNIIGLGWHYLADFKNVLQHAGGTGGYRSMICIDPDKQLTVVVLTNNATTGDSLGIELIEALKAIND</sequence>
<dbReference type="Proteomes" id="UP001597601">
    <property type="component" value="Unassembled WGS sequence"/>
</dbReference>
<dbReference type="Gene3D" id="3.40.710.10">
    <property type="entry name" value="DD-peptidase/beta-lactamase superfamily"/>
    <property type="match status" value="1"/>
</dbReference>
<dbReference type="GO" id="GO:0016787">
    <property type="term" value="F:hydrolase activity"/>
    <property type="evidence" value="ECO:0007669"/>
    <property type="project" value="UniProtKB-KW"/>
</dbReference>
<organism evidence="2 3">
    <name type="scientific">Mucilaginibacter antarcticus</name>
    <dbReference type="NCBI Taxonomy" id="1855725"/>
    <lineage>
        <taxon>Bacteria</taxon>
        <taxon>Pseudomonadati</taxon>
        <taxon>Bacteroidota</taxon>
        <taxon>Sphingobacteriia</taxon>
        <taxon>Sphingobacteriales</taxon>
        <taxon>Sphingobacteriaceae</taxon>
        <taxon>Mucilaginibacter</taxon>
    </lineage>
</organism>
<dbReference type="InterPro" id="IPR001466">
    <property type="entry name" value="Beta-lactam-related"/>
</dbReference>
<dbReference type="PANTHER" id="PTHR46825">
    <property type="entry name" value="D-ALANYL-D-ALANINE-CARBOXYPEPTIDASE/ENDOPEPTIDASE AMPH"/>
    <property type="match status" value="1"/>
</dbReference>